<evidence type="ECO:0000256" key="7">
    <source>
        <dbReference type="ARBA" id="ARBA00023180"/>
    </source>
</evidence>
<dbReference type="SMART" id="SM00409">
    <property type="entry name" value="IG"/>
    <property type="match status" value="1"/>
</dbReference>
<dbReference type="Pfam" id="PF07686">
    <property type="entry name" value="V-set"/>
    <property type="match status" value="1"/>
</dbReference>
<reference evidence="13 14" key="1">
    <citation type="submission" date="2021-05" db="EMBL/GenBank/DDBJ databases">
        <authorList>
            <person name="Zahm M."/>
            <person name="Klopp C."/>
            <person name="Cabau C."/>
            <person name="Kuhl H."/>
            <person name="Suciu R."/>
            <person name="Ciorpac M."/>
            <person name="Holostenco D."/>
            <person name="Gessner J."/>
            <person name="Wuertz S."/>
            <person name="Hohne C."/>
            <person name="Stock M."/>
            <person name="Gislard M."/>
            <person name="Lluch J."/>
            <person name="Milhes M."/>
            <person name="Lampietro C."/>
            <person name="Lopez Roques C."/>
            <person name="Donnadieu C."/>
            <person name="Du K."/>
            <person name="Schartl M."/>
            <person name="Guiguen Y."/>
        </authorList>
    </citation>
    <scope>NUCLEOTIDE SEQUENCE [LARGE SCALE GENOMIC DNA]</scope>
    <source>
        <strain evidence="13">Hh-F2</strain>
        <tissue evidence="13">Blood</tissue>
    </source>
</reference>
<evidence type="ECO:0000256" key="6">
    <source>
        <dbReference type="ARBA" id="ARBA00023157"/>
    </source>
</evidence>
<name>A0ABR0ZN78_HUSHU</name>
<gene>
    <name evidence="13" type="ORF">HHUSO_G9838</name>
</gene>
<keyword evidence="7" id="KW-0325">Glycoprotein</keyword>
<evidence type="ECO:0000256" key="1">
    <source>
        <dbReference type="ARBA" id="ARBA00004479"/>
    </source>
</evidence>
<feature type="compositionally biased region" description="Basic and acidic residues" evidence="9">
    <location>
        <begin position="227"/>
        <end position="240"/>
    </location>
</feature>
<evidence type="ECO:0000256" key="3">
    <source>
        <dbReference type="ARBA" id="ARBA00022729"/>
    </source>
</evidence>
<dbReference type="InterPro" id="IPR003599">
    <property type="entry name" value="Ig_sub"/>
</dbReference>
<dbReference type="PANTHER" id="PTHR13869">
    <property type="entry name" value="MYELIN P0 RELATED"/>
    <property type="match status" value="1"/>
</dbReference>
<dbReference type="PROSITE" id="PS50835">
    <property type="entry name" value="IG_LIKE"/>
    <property type="match status" value="1"/>
</dbReference>
<proteinExistence type="predicted"/>
<evidence type="ECO:0000313" key="13">
    <source>
        <dbReference type="EMBL" id="KAK6486275.1"/>
    </source>
</evidence>
<keyword evidence="6" id="KW-1015">Disulfide bond</keyword>
<dbReference type="InterPro" id="IPR007110">
    <property type="entry name" value="Ig-like_dom"/>
</dbReference>
<keyword evidence="3 11" id="KW-0732">Signal</keyword>
<feature type="region of interest" description="Disordered" evidence="9">
    <location>
        <begin position="224"/>
        <end position="251"/>
    </location>
</feature>
<protein>
    <submittedName>
        <fullName evidence="13">Myelin protein zero-like protein 1 isoform X1</fullName>
    </submittedName>
</protein>
<dbReference type="InterPro" id="IPR036179">
    <property type="entry name" value="Ig-like_dom_sf"/>
</dbReference>
<dbReference type="InterPro" id="IPR000920">
    <property type="entry name" value="Myelin_P0-rel"/>
</dbReference>
<feature type="chain" id="PRO_5045990123" evidence="11">
    <location>
        <begin position="46"/>
        <end position="282"/>
    </location>
</feature>
<dbReference type="EMBL" id="JAHFZB010000008">
    <property type="protein sequence ID" value="KAK6486275.1"/>
    <property type="molecule type" value="Genomic_DNA"/>
</dbReference>
<organism evidence="13 14">
    <name type="scientific">Huso huso</name>
    <name type="common">Beluga</name>
    <name type="synonym">Acipenser huso</name>
    <dbReference type="NCBI Taxonomy" id="61971"/>
    <lineage>
        <taxon>Eukaryota</taxon>
        <taxon>Metazoa</taxon>
        <taxon>Chordata</taxon>
        <taxon>Craniata</taxon>
        <taxon>Vertebrata</taxon>
        <taxon>Euteleostomi</taxon>
        <taxon>Actinopterygii</taxon>
        <taxon>Chondrostei</taxon>
        <taxon>Acipenseriformes</taxon>
        <taxon>Acipenseridae</taxon>
        <taxon>Huso</taxon>
    </lineage>
</organism>
<keyword evidence="14" id="KW-1185">Reference proteome</keyword>
<keyword evidence="4 10" id="KW-1133">Transmembrane helix</keyword>
<keyword evidence="8" id="KW-0393">Immunoglobulin domain</keyword>
<comment type="caution">
    <text evidence="13">The sequence shown here is derived from an EMBL/GenBank/DDBJ whole genome shotgun (WGS) entry which is preliminary data.</text>
</comment>
<feature type="signal peptide" evidence="11">
    <location>
        <begin position="1"/>
        <end position="45"/>
    </location>
</feature>
<dbReference type="InterPro" id="IPR013106">
    <property type="entry name" value="Ig_V-set"/>
</dbReference>
<keyword evidence="2 10" id="KW-0812">Transmembrane</keyword>
<dbReference type="PANTHER" id="PTHR13869:SF19">
    <property type="entry name" value="MYELIN PROTEIN ZERO-LIKE PROTEIN 1"/>
    <property type="match status" value="1"/>
</dbReference>
<evidence type="ECO:0000256" key="10">
    <source>
        <dbReference type="SAM" id="Phobius"/>
    </source>
</evidence>
<evidence type="ECO:0000256" key="11">
    <source>
        <dbReference type="SAM" id="SignalP"/>
    </source>
</evidence>
<feature type="transmembrane region" description="Helical" evidence="10">
    <location>
        <begin position="179"/>
        <end position="203"/>
    </location>
</feature>
<accession>A0ABR0ZN78</accession>
<evidence type="ECO:0000256" key="9">
    <source>
        <dbReference type="SAM" id="MobiDB-lite"/>
    </source>
</evidence>
<evidence type="ECO:0000256" key="8">
    <source>
        <dbReference type="ARBA" id="ARBA00023319"/>
    </source>
</evidence>
<dbReference type="Proteomes" id="UP001369086">
    <property type="component" value="Unassembled WGS sequence"/>
</dbReference>
<feature type="domain" description="Ig-like" evidence="12">
    <location>
        <begin position="42"/>
        <end position="159"/>
    </location>
</feature>
<evidence type="ECO:0000256" key="2">
    <source>
        <dbReference type="ARBA" id="ARBA00022692"/>
    </source>
</evidence>
<evidence type="ECO:0000259" key="12">
    <source>
        <dbReference type="PROSITE" id="PS50835"/>
    </source>
</evidence>
<dbReference type="PRINTS" id="PR00213">
    <property type="entry name" value="MYELINP0"/>
</dbReference>
<dbReference type="SMART" id="SM00406">
    <property type="entry name" value="IGv"/>
    <property type="match status" value="1"/>
</dbReference>
<evidence type="ECO:0000256" key="4">
    <source>
        <dbReference type="ARBA" id="ARBA00022989"/>
    </source>
</evidence>
<keyword evidence="5 10" id="KW-0472">Membrane</keyword>
<evidence type="ECO:0000313" key="14">
    <source>
        <dbReference type="Proteomes" id="UP001369086"/>
    </source>
</evidence>
<comment type="subcellular location">
    <subcellularLocation>
        <location evidence="1">Membrane</location>
        <topology evidence="1">Single-pass type I membrane protein</topology>
    </subcellularLocation>
</comment>
<evidence type="ECO:0000256" key="5">
    <source>
        <dbReference type="ARBA" id="ARBA00023136"/>
    </source>
</evidence>
<dbReference type="InterPro" id="IPR013783">
    <property type="entry name" value="Ig-like_fold"/>
</dbReference>
<sequence length="282" mass="30637">MEIHKGFYWSGIKHTMGAKVRNPSQILAVWLGFQLLSWAAVPGSAVDVYTPAELFVENGTDGTLRCTFTSKDLVSSGTSLSWDFHPEGGGDTVSLFHYTGGKPYFGKTPQFKDRVLWVGDLNKKDASITITKMIFKDNGTYSCVVKNPPDIDVKPSSIHLQVVERVSVEGSLPLSNAGVIAGAVIGAILGLLIILVIVFYLLVRRKQASKDYIGCSSSESVVPQETRALKKEGSDKEDSRCSSPSGPAQGPVIYAQLDHSGKKMSNTVYKTESVVYANIRKD</sequence>
<dbReference type="Gene3D" id="2.60.40.10">
    <property type="entry name" value="Immunoglobulins"/>
    <property type="match status" value="1"/>
</dbReference>
<dbReference type="SUPFAM" id="SSF48726">
    <property type="entry name" value="Immunoglobulin"/>
    <property type="match status" value="1"/>
</dbReference>